<dbReference type="Pfam" id="PF00392">
    <property type="entry name" value="GntR"/>
    <property type="match status" value="1"/>
</dbReference>
<dbReference type="SMART" id="SM00345">
    <property type="entry name" value="HTH_GNTR"/>
    <property type="match status" value="1"/>
</dbReference>
<dbReference type="PANTHER" id="PTHR43537:SF24">
    <property type="entry name" value="GLUCONATE OPERON TRANSCRIPTIONAL REPRESSOR"/>
    <property type="match status" value="1"/>
</dbReference>
<keyword evidence="6" id="KW-1185">Reference proteome</keyword>
<evidence type="ECO:0000256" key="2">
    <source>
        <dbReference type="ARBA" id="ARBA00023125"/>
    </source>
</evidence>
<dbReference type="STRING" id="475255.SAMN04488101_10368"/>
<dbReference type="AlphaFoldDB" id="A0A1W2C2B2"/>
<keyword evidence="1" id="KW-0805">Transcription regulation</keyword>
<sequence length="234" mass="26995">MAINDLSKDLAPISSNTMADIVEIKLREYLKKKSFRPGDALPKELELAEALGISRNVLREALSRLRMLGMIETKKKRGMILARPDILGSFERVLDPLIIDNNTLQDIFELRLVLEMGLADLLYIRKTDKDVEELENIAKKEAKLDESFRIKSEIAFHGKLYDMTGNDTLKRFQIMLMPIFDYVLTQEKKPIRGKVNHMDLVQILKTGTKEDFKIGMQAHLQPHFDRINKIKTNK</sequence>
<feature type="domain" description="HTH gntR-type" evidence="4">
    <location>
        <begin position="16"/>
        <end position="84"/>
    </location>
</feature>
<dbReference type="InterPro" id="IPR036388">
    <property type="entry name" value="WH-like_DNA-bd_sf"/>
</dbReference>
<proteinExistence type="predicted"/>
<protein>
    <submittedName>
        <fullName evidence="5">DNA-binding transcriptional regulator, FadR family</fullName>
    </submittedName>
</protein>
<dbReference type="Gene3D" id="1.20.120.530">
    <property type="entry name" value="GntR ligand-binding domain-like"/>
    <property type="match status" value="1"/>
</dbReference>
<dbReference type="EMBL" id="FWYB01000003">
    <property type="protein sequence ID" value="SMC79300.1"/>
    <property type="molecule type" value="Genomic_DNA"/>
</dbReference>
<dbReference type="SUPFAM" id="SSF48008">
    <property type="entry name" value="GntR ligand-binding domain-like"/>
    <property type="match status" value="1"/>
</dbReference>
<dbReference type="CDD" id="cd07377">
    <property type="entry name" value="WHTH_GntR"/>
    <property type="match status" value="1"/>
</dbReference>
<dbReference type="InterPro" id="IPR011711">
    <property type="entry name" value="GntR_C"/>
</dbReference>
<accession>A0A1W2C2B2</accession>
<dbReference type="SUPFAM" id="SSF46785">
    <property type="entry name" value="Winged helix' DNA-binding domain"/>
    <property type="match status" value="1"/>
</dbReference>
<organism evidence="5 6">
    <name type="scientific">Pedobacter nyackensis</name>
    <dbReference type="NCBI Taxonomy" id="475255"/>
    <lineage>
        <taxon>Bacteria</taxon>
        <taxon>Pseudomonadati</taxon>
        <taxon>Bacteroidota</taxon>
        <taxon>Sphingobacteriia</taxon>
        <taxon>Sphingobacteriales</taxon>
        <taxon>Sphingobacteriaceae</taxon>
        <taxon>Pedobacter</taxon>
    </lineage>
</organism>
<keyword evidence="2 5" id="KW-0238">DNA-binding</keyword>
<dbReference type="RefSeq" id="WP_084288865.1">
    <property type="nucleotide sequence ID" value="NZ_FWYB01000003.1"/>
</dbReference>
<name>A0A1W2C2B2_9SPHI</name>
<dbReference type="Proteomes" id="UP000192678">
    <property type="component" value="Unassembled WGS sequence"/>
</dbReference>
<dbReference type="GO" id="GO:0003700">
    <property type="term" value="F:DNA-binding transcription factor activity"/>
    <property type="evidence" value="ECO:0007669"/>
    <property type="project" value="InterPro"/>
</dbReference>
<evidence type="ECO:0000256" key="3">
    <source>
        <dbReference type="ARBA" id="ARBA00023163"/>
    </source>
</evidence>
<keyword evidence="3" id="KW-0804">Transcription</keyword>
<evidence type="ECO:0000313" key="6">
    <source>
        <dbReference type="Proteomes" id="UP000192678"/>
    </source>
</evidence>
<dbReference type="InterPro" id="IPR000524">
    <property type="entry name" value="Tscrpt_reg_HTH_GntR"/>
</dbReference>
<dbReference type="SMART" id="SM00895">
    <property type="entry name" value="FCD"/>
    <property type="match status" value="1"/>
</dbReference>
<gene>
    <name evidence="5" type="ORF">SAMN04488101_10368</name>
</gene>
<dbReference type="InterPro" id="IPR008920">
    <property type="entry name" value="TF_FadR/GntR_C"/>
</dbReference>
<evidence type="ECO:0000313" key="5">
    <source>
        <dbReference type="EMBL" id="SMC79300.1"/>
    </source>
</evidence>
<dbReference type="PANTHER" id="PTHR43537">
    <property type="entry name" value="TRANSCRIPTIONAL REGULATOR, GNTR FAMILY"/>
    <property type="match status" value="1"/>
</dbReference>
<dbReference type="InterPro" id="IPR036390">
    <property type="entry name" value="WH_DNA-bd_sf"/>
</dbReference>
<dbReference type="Pfam" id="PF07729">
    <property type="entry name" value="FCD"/>
    <property type="match status" value="1"/>
</dbReference>
<reference evidence="5 6" key="1">
    <citation type="submission" date="2017-04" db="EMBL/GenBank/DDBJ databases">
        <authorList>
            <person name="Afonso C.L."/>
            <person name="Miller P.J."/>
            <person name="Scott M.A."/>
            <person name="Spackman E."/>
            <person name="Goraichik I."/>
            <person name="Dimitrov K.M."/>
            <person name="Suarez D.L."/>
            <person name="Swayne D.E."/>
        </authorList>
    </citation>
    <scope>NUCLEOTIDE SEQUENCE [LARGE SCALE GENOMIC DNA]</scope>
    <source>
        <strain evidence="5 6">DSM 19625</strain>
    </source>
</reference>
<dbReference type="PRINTS" id="PR00035">
    <property type="entry name" value="HTHGNTR"/>
</dbReference>
<dbReference type="PROSITE" id="PS50949">
    <property type="entry name" value="HTH_GNTR"/>
    <property type="match status" value="1"/>
</dbReference>
<dbReference type="Gene3D" id="1.10.10.10">
    <property type="entry name" value="Winged helix-like DNA-binding domain superfamily/Winged helix DNA-binding domain"/>
    <property type="match status" value="1"/>
</dbReference>
<dbReference type="OrthoDB" id="1040417at2"/>
<evidence type="ECO:0000256" key="1">
    <source>
        <dbReference type="ARBA" id="ARBA00023015"/>
    </source>
</evidence>
<dbReference type="GO" id="GO:0003677">
    <property type="term" value="F:DNA binding"/>
    <property type="evidence" value="ECO:0007669"/>
    <property type="project" value="UniProtKB-KW"/>
</dbReference>
<evidence type="ECO:0000259" key="4">
    <source>
        <dbReference type="PROSITE" id="PS50949"/>
    </source>
</evidence>